<name>A0ABM7ZGJ7_9BACT</name>
<dbReference type="EMBL" id="AP025943">
    <property type="protein sequence ID" value="BDL43795.1"/>
    <property type="molecule type" value="Genomic_DNA"/>
</dbReference>
<dbReference type="Proteomes" id="UP001062263">
    <property type="component" value="Chromosome"/>
</dbReference>
<reference evidence="1" key="1">
    <citation type="submission" date="2022-06" db="EMBL/GenBank/DDBJ databases">
        <title>Akkermansia biwalacus sp. nov., an anaerobic mucin-degrading bacterium isolated from human intestine.</title>
        <authorList>
            <person name="Kobayashi Y."/>
            <person name="Inoue S."/>
            <person name="Kawahara T."/>
            <person name="Kohda N."/>
        </authorList>
    </citation>
    <scope>NUCLEOTIDE SEQUENCE</scope>
    <source>
        <strain evidence="1">WON2089</strain>
    </source>
</reference>
<gene>
    <name evidence="1" type="ORF">Abiwalacus_13690</name>
</gene>
<organism evidence="1 2">
    <name type="scientific">Akkermansia biwaensis</name>
    <dbReference type="NCBI Taxonomy" id="2946555"/>
    <lineage>
        <taxon>Bacteria</taxon>
        <taxon>Pseudomonadati</taxon>
        <taxon>Verrucomicrobiota</taxon>
        <taxon>Verrucomicrobiia</taxon>
        <taxon>Verrucomicrobiales</taxon>
        <taxon>Akkermansiaceae</taxon>
        <taxon>Akkermansia</taxon>
    </lineage>
</organism>
<evidence type="ECO:0000313" key="2">
    <source>
        <dbReference type="Proteomes" id="UP001062263"/>
    </source>
</evidence>
<sequence length="64" mass="6988">MTKATTPPKTNPSIFHKESRVVHNLNSARGGPSPASPINSYKDAATLTTQLEDITTERAPRERV</sequence>
<protein>
    <submittedName>
        <fullName evidence="1">Uncharacterized protein</fullName>
    </submittedName>
</protein>
<accession>A0ABM7ZGJ7</accession>
<keyword evidence="2" id="KW-1185">Reference proteome</keyword>
<evidence type="ECO:0000313" key="1">
    <source>
        <dbReference type="EMBL" id="BDL43795.1"/>
    </source>
</evidence>
<proteinExistence type="predicted"/>